<evidence type="ECO:0000256" key="1">
    <source>
        <dbReference type="ARBA" id="ARBA00004906"/>
    </source>
</evidence>
<sequence>MNNVSNSDSSIDMAIRCNSCQDVCLPHHVGTCKKCYDEVREAMEELMEENNVLKAKVDFLRLSSSLDHGSSSRSFPDVVLFADSVDGVSRSRVFKAMLENEMEESYTGIVRISDVSYDVLRTFVSFLYTAEVCLDDYLACQLLVMSDKFEVKHLNDCCEKYLVTKLTPENSFMAYVFAHQHNAKQLSDAALTHIIDNMDMVIKTEEYMEIKKRDPHFVLDIYDAYTLKQVKNAARAQNYFSEESTSSSRPPTETNFQCWLTGDRFLQLLRKEL</sequence>
<gene>
    <name evidence="4" type="ORF">MERR_LOCUS44966</name>
</gene>
<protein>
    <recommendedName>
        <fullName evidence="3">BTB domain-containing protein</fullName>
    </recommendedName>
</protein>
<dbReference type="Pfam" id="PF00651">
    <property type="entry name" value="BTB"/>
    <property type="match status" value="1"/>
</dbReference>
<evidence type="ECO:0000313" key="5">
    <source>
        <dbReference type="Proteomes" id="UP000467841"/>
    </source>
</evidence>
<keyword evidence="5" id="KW-1185">Reference proteome</keyword>
<accession>A0A6D2L9P0</accession>
<comment type="pathway">
    <text evidence="1">Protein modification; protein ubiquitination.</text>
</comment>
<dbReference type="InterPro" id="IPR011333">
    <property type="entry name" value="SKP1/BTB/POZ_sf"/>
</dbReference>
<dbReference type="OrthoDB" id="6359816at2759"/>
<evidence type="ECO:0000259" key="3">
    <source>
        <dbReference type="PROSITE" id="PS50097"/>
    </source>
</evidence>
<dbReference type="PROSITE" id="PS50097">
    <property type="entry name" value="BTB"/>
    <property type="match status" value="1"/>
</dbReference>
<feature type="coiled-coil region" evidence="2">
    <location>
        <begin position="36"/>
        <end position="63"/>
    </location>
</feature>
<dbReference type="PANTHER" id="PTHR24413">
    <property type="entry name" value="SPECKLE-TYPE POZ PROTEIN"/>
    <property type="match status" value="1"/>
</dbReference>
<dbReference type="AlphaFoldDB" id="A0A6D2L9P0"/>
<dbReference type="Proteomes" id="UP000467841">
    <property type="component" value="Unassembled WGS sequence"/>
</dbReference>
<dbReference type="Gene3D" id="1.25.40.420">
    <property type="match status" value="1"/>
</dbReference>
<organism evidence="4 5">
    <name type="scientific">Microthlaspi erraticum</name>
    <dbReference type="NCBI Taxonomy" id="1685480"/>
    <lineage>
        <taxon>Eukaryota</taxon>
        <taxon>Viridiplantae</taxon>
        <taxon>Streptophyta</taxon>
        <taxon>Embryophyta</taxon>
        <taxon>Tracheophyta</taxon>
        <taxon>Spermatophyta</taxon>
        <taxon>Magnoliopsida</taxon>
        <taxon>eudicotyledons</taxon>
        <taxon>Gunneridae</taxon>
        <taxon>Pentapetalae</taxon>
        <taxon>rosids</taxon>
        <taxon>malvids</taxon>
        <taxon>Brassicales</taxon>
        <taxon>Brassicaceae</taxon>
        <taxon>Coluteocarpeae</taxon>
        <taxon>Microthlaspi</taxon>
    </lineage>
</organism>
<keyword evidence="2" id="KW-0175">Coiled coil</keyword>
<dbReference type="UniPathway" id="UPA00143"/>
<feature type="domain" description="BTB" evidence="3">
    <location>
        <begin position="91"/>
        <end position="136"/>
    </location>
</feature>
<dbReference type="InterPro" id="IPR000210">
    <property type="entry name" value="BTB/POZ_dom"/>
</dbReference>
<dbReference type="Gene3D" id="3.30.710.10">
    <property type="entry name" value="Potassium Channel Kv1.1, Chain A"/>
    <property type="match status" value="1"/>
</dbReference>
<dbReference type="EMBL" id="CACVBM020001706">
    <property type="protein sequence ID" value="CAA7057730.1"/>
    <property type="molecule type" value="Genomic_DNA"/>
</dbReference>
<reference evidence="4" key="1">
    <citation type="submission" date="2020-01" db="EMBL/GenBank/DDBJ databases">
        <authorList>
            <person name="Mishra B."/>
        </authorList>
    </citation>
    <scope>NUCLEOTIDE SEQUENCE [LARGE SCALE GENOMIC DNA]</scope>
</reference>
<comment type="caution">
    <text evidence="4">The sequence shown here is derived from an EMBL/GenBank/DDBJ whole genome shotgun (WGS) entry which is preliminary data.</text>
</comment>
<evidence type="ECO:0000313" key="4">
    <source>
        <dbReference type="EMBL" id="CAA7057730.1"/>
    </source>
</evidence>
<dbReference type="SMART" id="SM00225">
    <property type="entry name" value="BTB"/>
    <property type="match status" value="1"/>
</dbReference>
<name>A0A6D2L9P0_9BRAS</name>
<dbReference type="GO" id="GO:0016567">
    <property type="term" value="P:protein ubiquitination"/>
    <property type="evidence" value="ECO:0007669"/>
    <property type="project" value="UniProtKB-UniPathway"/>
</dbReference>
<evidence type="ECO:0000256" key="2">
    <source>
        <dbReference type="SAM" id="Coils"/>
    </source>
</evidence>
<dbReference type="SUPFAM" id="SSF54695">
    <property type="entry name" value="POZ domain"/>
    <property type="match status" value="1"/>
</dbReference>
<dbReference type="CDD" id="cd14733">
    <property type="entry name" value="BACK"/>
    <property type="match status" value="1"/>
</dbReference>
<proteinExistence type="predicted"/>